<organism evidence="5 6">
    <name type="scientific">Pedobacter westerhofensis</name>
    <dbReference type="NCBI Taxonomy" id="425512"/>
    <lineage>
        <taxon>Bacteria</taxon>
        <taxon>Pseudomonadati</taxon>
        <taxon>Bacteroidota</taxon>
        <taxon>Sphingobacteriia</taxon>
        <taxon>Sphingobacteriales</taxon>
        <taxon>Sphingobacteriaceae</taxon>
        <taxon>Pedobacter</taxon>
    </lineage>
</organism>
<dbReference type="InterPro" id="IPR037923">
    <property type="entry name" value="HTH-like"/>
</dbReference>
<dbReference type="GO" id="GO:0043565">
    <property type="term" value="F:sequence-specific DNA binding"/>
    <property type="evidence" value="ECO:0007669"/>
    <property type="project" value="InterPro"/>
</dbReference>
<dbReference type="PANTHER" id="PTHR43280">
    <property type="entry name" value="ARAC-FAMILY TRANSCRIPTIONAL REGULATOR"/>
    <property type="match status" value="1"/>
</dbReference>
<evidence type="ECO:0000256" key="3">
    <source>
        <dbReference type="ARBA" id="ARBA00023163"/>
    </source>
</evidence>
<proteinExistence type="predicted"/>
<name>A0A521FKA6_9SPHI</name>
<keyword evidence="2 5" id="KW-0238">DNA-binding</keyword>
<evidence type="ECO:0000256" key="2">
    <source>
        <dbReference type="ARBA" id="ARBA00023125"/>
    </source>
</evidence>
<dbReference type="Pfam" id="PF02311">
    <property type="entry name" value="AraC_binding"/>
    <property type="match status" value="1"/>
</dbReference>
<dbReference type="SMART" id="SM00342">
    <property type="entry name" value="HTH_ARAC"/>
    <property type="match status" value="1"/>
</dbReference>
<dbReference type="InterPro" id="IPR014710">
    <property type="entry name" value="RmlC-like_jellyroll"/>
</dbReference>
<sequence>MRKKNTSIRVNNFGGEYHSGISIEKMSLNDIPLPGYAYQSERHDRHSFHLVEKGTITIEIDFERYQLHAPAMVYMHPNQVHRMISFEDVTVTSWAADNENLNPGYLKILEELSPVGPLALNEETFSLLSEAVSLCLRLSLRRNDKLYQPLLKDSCNTLVCLTISQYLEQTKPANTLSRFESVAKAFREVLENNFTTLKSPAGYAEKLNISAPYLNECVKNTTGHPVSYLIRERVMLEAKRLLYHSDQSVKEIATRLGYDDYPYFSRLFTRHAGTSALAFRKKNHE</sequence>
<dbReference type="Gene3D" id="2.60.120.10">
    <property type="entry name" value="Jelly Rolls"/>
    <property type="match status" value="1"/>
</dbReference>
<accession>A0A521FKA6</accession>
<dbReference type="OrthoDB" id="2585681at2"/>
<dbReference type="AlphaFoldDB" id="A0A521FKA6"/>
<evidence type="ECO:0000256" key="1">
    <source>
        <dbReference type="ARBA" id="ARBA00023015"/>
    </source>
</evidence>
<dbReference type="SUPFAM" id="SSF51215">
    <property type="entry name" value="Regulatory protein AraC"/>
    <property type="match status" value="1"/>
</dbReference>
<evidence type="ECO:0000313" key="6">
    <source>
        <dbReference type="Proteomes" id="UP000320300"/>
    </source>
</evidence>
<dbReference type="Proteomes" id="UP000320300">
    <property type="component" value="Unassembled WGS sequence"/>
</dbReference>
<keyword evidence="6" id="KW-1185">Reference proteome</keyword>
<dbReference type="EMBL" id="FXTN01000013">
    <property type="protein sequence ID" value="SMO96464.1"/>
    <property type="molecule type" value="Genomic_DNA"/>
</dbReference>
<reference evidence="5 6" key="1">
    <citation type="submission" date="2017-05" db="EMBL/GenBank/DDBJ databases">
        <authorList>
            <person name="Varghese N."/>
            <person name="Submissions S."/>
        </authorList>
    </citation>
    <scope>NUCLEOTIDE SEQUENCE [LARGE SCALE GENOMIC DNA]</scope>
    <source>
        <strain evidence="5 6">DSM 19036</strain>
    </source>
</reference>
<gene>
    <name evidence="5" type="ORF">SAMN06265348_11387</name>
</gene>
<dbReference type="SUPFAM" id="SSF46689">
    <property type="entry name" value="Homeodomain-like"/>
    <property type="match status" value="1"/>
</dbReference>
<evidence type="ECO:0000313" key="5">
    <source>
        <dbReference type="EMBL" id="SMO96464.1"/>
    </source>
</evidence>
<dbReference type="RefSeq" id="WP_142530515.1">
    <property type="nucleotide sequence ID" value="NZ_CBCSJO010000012.1"/>
</dbReference>
<dbReference type="GO" id="GO:0003700">
    <property type="term" value="F:DNA-binding transcription factor activity"/>
    <property type="evidence" value="ECO:0007669"/>
    <property type="project" value="InterPro"/>
</dbReference>
<dbReference type="InterPro" id="IPR003313">
    <property type="entry name" value="AraC-bd"/>
</dbReference>
<dbReference type="InterPro" id="IPR009057">
    <property type="entry name" value="Homeodomain-like_sf"/>
</dbReference>
<dbReference type="PROSITE" id="PS01124">
    <property type="entry name" value="HTH_ARAC_FAMILY_2"/>
    <property type="match status" value="1"/>
</dbReference>
<dbReference type="PANTHER" id="PTHR43280:SF32">
    <property type="entry name" value="TRANSCRIPTIONAL REGULATORY PROTEIN"/>
    <property type="match status" value="1"/>
</dbReference>
<evidence type="ECO:0000259" key="4">
    <source>
        <dbReference type="PROSITE" id="PS01124"/>
    </source>
</evidence>
<keyword evidence="1" id="KW-0805">Transcription regulation</keyword>
<feature type="domain" description="HTH araC/xylS-type" evidence="4">
    <location>
        <begin position="184"/>
        <end position="282"/>
    </location>
</feature>
<protein>
    <submittedName>
        <fullName evidence="5">AraC-type DNA-binding protein</fullName>
    </submittedName>
</protein>
<dbReference type="Pfam" id="PF12833">
    <property type="entry name" value="HTH_18"/>
    <property type="match status" value="1"/>
</dbReference>
<dbReference type="Gene3D" id="1.10.10.60">
    <property type="entry name" value="Homeodomain-like"/>
    <property type="match status" value="1"/>
</dbReference>
<keyword evidence="3" id="KW-0804">Transcription</keyword>
<dbReference type="InterPro" id="IPR018060">
    <property type="entry name" value="HTH_AraC"/>
</dbReference>